<accession>A0A0W8G4Y2</accession>
<dbReference type="AlphaFoldDB" id="A0A0W8G4Y2"/>
<dbReference type="InterPro" id="IPR010982">
    <property type="entry name" value="Lambda_DNA-bd_dom_sf"/>
</dbReference>
<evidence type="ECO:0000259" key="1">
    <source>
        <dbReference type="PROSITE" id="PS50943"/>
    </source>
</evidence>
<evidence type="ECO:0000313" key="2">
    <source>
        <dbReference type="EMBL" id="KUG28232.1"/>
    </source>
</evidence>
<dbReference type="Gene3D" id="1.10.260.40">
    <property type="entry name" value="lambda repressor-like DNA-binding domains"/>
    <property type="match status" value="1"/>
</dbReference>
<organism evidence="2">
    <name type="scientific">hydrocarbon metagenome</name>
    <dbReference type="NCBI Taxonomy" id="938273"/>
    <lineage>
        <taxon>unclassified sequences</taxon>
        <taxon>metagenomes</taxon>
        <taxon>ecological metagenomes</taxon>
    </lineage>
</organism>
<reference evidence="2" key="1">
    <citation type="journal article" date="2015" name="Proc. Natl. Acad. Sci. U.S.A.">
        <title>Networks of energetic and metabolic interactions define dynamics in microbial communities.</title>
        <authorList>
            <person name="Embree M."/>
            <person name="Liu J.K."/>
            <person name="Al-Bassam M.M."/>
            <person name="Zengler K."/>
        </authorList>
    </citation>
    <scope>NUCLEOTIDE SEQUENCE</scope>
</reference>
<comment type="caution">
    <text evidence="2">The sequence shown here is derived from an EMBL/GenBank/DDBJ whole genome shotgun (WGS) entry which is preliminary data.</text>
</comment>
<dbReference type="PROSITE" id="PS50943">
    <property type="entry name" value="HTH_CROC1"/>
    <property type="match status" value="1"/>
</dbReference>
<name>A0A0W8G4Y2_9ZZZZ</name>
<feature type="domain" description="HTH cro/C1-type" evidence="1">
    <location>
        <begin position="36"/>
        <end position="90"/>
    </location>
</feature>
<proteinExistence type="predicted"/>
<sequence length="91" mass="10041">MPESRVNAVSRAIEFAMGPTTPLREVFPDSTPGSRLRSARELRELTQAQLAGRLGVSAPNVSAMERDRRPIGKAMAKKLGDVLEFSYHVFL</sequence>
<dbReference type="CDD" id="cd00093">
    <property type="entry name" value="HTH_XRE"/>
    <property type="match status" value="1"/>
</dbReference>
<dbReference type="GO" id="GO:0003677">
    <property type="term" value="F:DNA binding"/>
    <property type="evidence" value="ECO:0007669"/>
    <property type="project" value="InterPro"/>
</dbReference>
<dbReference type="SMART" id="SM00530">
    <property type="entry name" value="HTH_XRE"/>
    <property type="match status" value="1"/>
</dbReference>
<dbReference type="SUPFAM" id="SSF47413">
    <property type="entry name" value="lambda repressor-like DNA-binding domains"/>
    <property type="match status" value="1"/>
</dbReference>
<gene>
    <name evidence="2" type="ORF">ASZ90_001905</name>
</gene>
<protein>
    <recommendedName>
        <fullName evidence="1">HTH cro/C1-type domain-containing protein</fullName>
    </recommendedName>
</protein>
<dbReference type="InterPro" id="IPR001387">
    <property type="entry name" value="Cro/C1-type_HTH"/>
</dbReference>
<dbReference type="EMBL" id="LNQE01000245">
    <property type="protein sequence ID" value="KUG28232.1"/>
    <property type="molecule type" value="Genomic_DNA"/>
</dbReference>
<dbReference type="Pfam" id="PF01381">
    <property type="entry name" value="HTH_3"/>
    <property type="match status" value="1"/>
</dbReference>